<evidence type="ECO:0000313" key="4">
    <source>
        <dbReference type="Proteomes" id="UP000045840"/>
    </source>
</evidence>
<evidence type="ECO:0008006" key="5">
    <source>
        <dbReference type="Google" id="ProtNLM"/>
    </source>
</evidence>
<reference evidence="2 3" key="1">
    <citation type="submission" date="2015-03" db="EMBL/GenBank/DDBJ databases">
        <authorList>
            <consortium name="Pathogen Informatics"/>
            <person name="Murphy D."/>
        </authorList>
    </citation>
    <scope>NUCLEOTIDE SEQUENCE [LARGE SCALE GENOMIC DNA]</scope>
    <source>
        <strain evidence="2">Type strain: CIP110230</strain>
        <strain evidence="3">type strain: CIP110230</strain>
    </source>
</reference>
<evidence type="ECO:0000313" key="1">
    <source>
        <dbReference type="EMBL" id="CNI56794.1"/>
    </source>
</evidence>
<organism evidence="1 4">
    <name type="scientific">Yersinia pekkanenii</name>
    <dbReference type="NCBI Taxonomy" id="1288385"/>
    <lineage>
        <taxon>Bacteria</taxon>
        <taxon>Pseudomonadati</taxon>
        <taxon>Pseudomonadota</taxon>
        <taxon>Gammaproteobacteria</taxon>
        <taxon>Enterobacterales</taxon>
        <taxon>Yersiniaceae</taxon>
        <taxon>Yersinia</taxon>
    </lineage>
</organism>
<dbReference type="OrthoDB" id="6470626at2"/>
<dbReference type="Proteomes" id="UP000044625">
    <property type="component" value="Unassembled WGS sequence"/>
</dbReference>
<gene>
    <name evidence="1" type="ORF">ERS008529_04380</name>
    <name evidence="2" type="ORF">ERS137968_04542</name>
</gene>
<dbReference type="RefSeq" id="WP_049615174.1">
    <property type="nucleotide sequence ID" value="NZ_CAWMMU010000046.1"/>
</dbReference>
<keyword evidence="3" id="KW-1185">Reference proteome</keyword>
<dbReference type="EMBL" id="CQAZ01000068">
    <property type="protein sequence ID" value="CNI56794.1"/>
    <property type="molecule type" value="Genomic_DNA"/>
</dbReference>
<dbReference type="InterPro" id="IPR035317">
    <property type="entry name" value="DUF5375"/>
</dbReference>
<proteinExistence type="predicted"/>
<accession>A0A0T9RDE9</accession>
<dbReference type="EMBL" id="CWJL01000046">
    <property type="protein sequence ID" value="CRY69390.1"/>
    <property type="molecule type" value="Genomic_DNA"/>
</dbReference>
<dbReference type="AlphaFoldDB" id="A0A0T9RDE9"/>
<dbReference type="STRING" id="1288385.ERS137968_04542"/>
<reference evidence="1" key="3">
    <citation type="submission" date="2015-03" db="EMBL/GenBank/DDBJ databases">
        <authorList>
            <person name="Murphy D."/>
        </authorList>
    </citation>
    <scope>NUCLEOTIDE SEQUENCE [LARGE SCALE GENOMIC DNA]</scope>
    <source>
        <strain evidence="1">A125KOH2</strain>
    </source>
</reference>
<dbReference type="Pfam" id="PF17345">
    <property type="entry name" value="DUF5375"/>
    <property type="match status" value="1"/>
</dbReference>
<protein>
    <recommendedName>
        <fullName evidence="5">DUF5375 domain-containing protein</fullName>
    </recommendedName>
</protein>
<sequence length="114" mass="12758">MNLNNTSCIPLEVRTALYRRAVAHAYLDTCVSYGVALTMNIDELQMVIAENVEVYFMTRHGPESGMEAACCMLEDMVLPDILNVAPRLTLLGETMMDELCRAYIKTANMPVTLH</sequence>
<evidence type="ECO:0000313" key="2">
    <source>
        <dbReference type="EMBL" id="CRY69390.1"/>
    </source>
</evidence>
<evidence type="ECO:0000313" key="3">
    <source>
        <dbReference type="Proteomes" id="UP000044625"/>
    </source>
</evidence>
<reference evidence="4" key="2">
    <citation type="submission" date="2015-03" db="EMBL/GenBank/DDBJ databases">
        <authorList>
            <consortium name="Pathogen Informatics"/>
        </authorList>
    </citation>
    <scope>NUCLEOTIDE SEQUENCE [LARGE SCALE GENOMIC DNA]</scope>
    <source>
        <strain evidence="4">A125KOH2</strain>
    </source>
</reference>
<dbReference type="Proteomes" id="UP000045840">
    <property type="component" value="Unassembled WGS sequence"/>
</dbReference>
<name>A0A0T9RDE9_9GAMM</name>